<name>A0A164FYE6_9CRUS</name>
<evidence type="ECO:0000313" key="2">
    <source>
        <dbReference type="Proteomes" id="UP000076858"/>
    </source>
</evidence>
<comment type="caution">
    <text evidence="1">The sequence shown here is derived from an EMBL/GenBank/DDBJ whole genome shotgun (WGS) entry which is preliminary data.</text>
</comment>
<dbReference type="AlphaFoldDB" id="A0A164FYE6"/>
<organism evidence="1 2">
    <name type="scientific">Daphnia magna</name>
    <dbReference type="NCBI Taxonomy" id="35525"/>
    <lineage>
        <taxon>Eukaryota</taxon>
        <taxon>Metazoa</taxon>
        <taxon>Ecdysozoa</taxon>
        <taxon>Arthropoda</taxon>
        <taxon>Crustacea</taxon>
        <taxon>Branchiopoda</taxon>
        <taxon>Diplostraca</taxon>
        <taxon>Cladocera</taxon>
        <taxon>Anomopoda</taxon>
        <taxon>Daphniidae</taxon>
        <taxon>Daphnia</taxon>
    </lineage>
</organism>
<dbReference type="Proteomes" id="UP000076858">
    <property type="component" value="Unassembled WGS sequence"/>
</dbReference>
<sequence length="122" mass="13636">HSSRFTHSSCSPISFRIDYPARPDYCWRRRSVGTYGGEPARLYTFPSGNLLSSAVALIQRPQPFTAAKYYSCGWRRSLGWLLSVAGWHVGGGGWQAEEGGGEGSVDLNKTNYWNRKQDCTQV</sequence>
<protein>
    <submittedName>
        <fullName evidence="1">Uncharacterized protein</fullName>
    </submittedName>
</protein>
<gene>
    <name evidence="1" type="ORF">APZ42_006350</name>
</gene>
<reference evidence="1 2" key="1">
    <citation type="submission" date="2016-03" db="EMBL/GenBank/DDBJ databases">
        <title>EvidentialGene: Evidence-directed Construction of Genes on Genomes.</title>
        <authorList>
            <person name="Gilbert D.G."/>
            <person name="Choi J.-H."/>
            <person name="Mockaitis K."/>
            <person name="Colbourne J."/>
            <person name="Pfrender M."/>
        </authorList>
    </citation>
    <scope>NUCLEOTIDE SEQUENCE [LARGE SCALE GENOMIC DNA]</scope>
    <source>
        <strain evidence="1 2">Xinb3</strain>
        <tissue evidence="1">Complete organism</tissue>
    </source>
</reference>
<feature type="non-terminal residue" evidence="1">
    <location>
        <position position="122"/>
    </location>
</feature>
<dbReference type="EMBL" id="LRGB01017610">
    <property type="protein sequence ID" value="KZR98298.1"/>
    <property type="molecule type" value="Genomic_DNA"/>
</dbReference>
<evidence type="ECO:0000313" key="1">
    <source>
        <dbReference type="EMBL" id="KZR98298.1"/>
    </source>
</evidence>
<proteinExistence type="predicted"/>
<accession>A0A164FYE6</accession>
<keyword evidence="2" id="KW-1185">Reference proteome</keyword>
<feature type="non-terminal residue" evidence="1">
    <location>
        <position position="1"/>
    </location>
</feature>